<evidence type="ECO:0000313" key="8">
    <source>
        <dbReference type="EMBL" id="BAJ50263.1"/>
    </source>
</evidence>
<keyword evidence="2 4" id="KW-0238">DNA-binding</keyword>
<evidence type="ECO:0000313" key="9">
    <source>
        <dbReference type="Proteomes" id="UP000008120"/>
    </source>
</evidence>
<dbReference type="STRING" id="311458.CSUB_C0402"/>
<dbReference type="InterPro" id="IPR013762">
    <property type="entry name" value="Integrase-like_cat_sf"/>
</dbReference>
<gene>
    <name evidence="8" type="ORF">CSUB_C0402</name>
    <name evidence="7" type="ORF">HGMM_F29F08C16</name>
</gene>
<keyword evidence="1" id="KW-0229">DNA integration</keyword>
<dbReference type="PROSITE" id="PS51900">
    <property type="entry name" value="CB"/>
    <property type="match status" value="1"/>
</dbReference>
<evidence type="ECO:0000256" key="2">
    <source>
        <dbReference type="ARBA" id="ARBA00023125"/>
    </source>
</evidence>
<dbReference type="InterPro" id="IPR002104">
    <property type="entry name" value="Integrase_catalytic"/>
</dbReference>
<dbReference type="SUPFAM" id="SSF56349">
    <property type="entry name" value="DNA breaking-rejoining enzymes"/>
    <property type="match status" value="1"/>
</dbReference>
<name>E6N538_CALS0</name>
<evidence type="ECO:0008006" key="10">
    <source>
        <dbReference type="Google" id="ProtNLM"/>
    </source>
</evidence>
<sequence>MWVDVVVGAGPSHEEDVSRDLGVLDVWEGFLSAKTGTTAENYRAAMRRFVTTCGFSDLVDAAMRAEEKDLVLFIRHLRDEGLAPQSIRLHYQAVKSFLSLYARPINWSRVENLLPKKRNVRFNEAVPRDVVEAVLENMDNSTKRLAIWLIWATGLRIGEALSLRARDIDFTIDPPKLTVISEKTHEPREVPLPTDIAEALKQHLQRLQPGDFIFHPRGNPSKPLARTKLRAAFRSALIKANRAERDKSGIGWRYTIHGLRRSYETNLVRAGVNSMVVGLLLGHRIGIEQHYLRLTYDDIVKEWRKAENLLTLKQPIPTNIEERLHALEEAVKLYEKIFAKLEEKFPNFMRLLDLE</sequence>
<dbReference type="InterPro" id="IPR010998">
    <property type="entry name" value="Integrase_recombinase_N"/>
</dbReference>
<keyword evidence="3" id="KW-0233">DNA recombination</keyword>
<evidence type="ECO:0000259" key="5">
    <source>
        <dbReference type="PROSITE" id="PS51898"/>
    </source>
</evidence>
<feature type="domain" description="Core-binding (CB)" evidence="6">
    <location>
        <begin position="21"/>
        <end position="102"/>
    </location>
</feature>
<dbReference type="Proteomes" id="UP000008120">
    <property type="component" value="Chromosome"/>
</dbReference>
<dbReference type="BioCyc" id="CCAL311458:G131R-407-MONOMER"/>
<dbReference type="KEGG" id="csu:CSUB_C0402"/>
<dbReference type="InterPro" id="IPR050090">
    <property type="entry name" value="Tyrosine_recombinase_XerCD"/>
</dbReference>
<feature type="domain" description="Tyr recombinase" evidence="5">
    <location>
        <begin position="121"/>
        <end position="304"/>
    </location>
</feature>
<dbReference type="PANTHER" id="PTHR30349:SF41">
    <property type="entry name" value="INTEGRASE_RECOMBINASE PROTEIN MJ0367-RELATED"/>
    <property type="match status" value="1"/>
</dbReference>
<evidence type="ECO:0000313" key="7">
    <source>
        <dbReference type="EMBL" id="BAJ47407.1"/>
    </source>
</evidence>
<evidence type="ECO:0000256" key="1">
    <source>
        <dbReference type="ARBA" id="ARBA00022908"/>
    </source>
</evidence>
<protein>
    <recommendedName>
        <fullName evidence="10">Site-specific integrase</fullName>
    </recommendedName>
</protein>
<reference evidence="7 9" key="1">
    <citation type="journal article" date="2005" name="Environ. Microbiol.">
        <title>Genetic and functional properties of uncultivated thermophilic crenarchaeotes from a subsurface gold mine as revealed by analysis of genome fragments.</title>
        <authorList>
            <person name="Nunoura T."/>
            <person name="Hirayama H."/>
            <person name="Takami H."/>
            <person name="Oida H."/>
            <person name="Nishi S."/>
            <person name="Shimamura S."/>
            <person name="Suzuki Y."/>
            <person name="Inagaki F."/>
            <person name="Takai K."/>
            <person name="Nealson K.H."/>
            <person name="Horikoshi K."/>
        </authorList>
    </citation>
    <scope>NUCLEOTIDE SEQUENCE [LARGE SCALE GENOMIC DNA]</scope>
</reference>
<dbReference type="EMBL" id="AP011836">
    <property type="protein sequence ID" value="BAJ47407.1"/>
    <property type="molecule type" value="Genomic_DNA"/>
</dbReference>
<evidence type="ECO:0000256" key="3">
    <source>
        <dbReference type="ARBA" id="ARBA00023172"/>
    </source>
</evidence>
<dbReference type="PROSITE" id="PS51898">
    <property type="entry name" value="TYR_RECOMBINASE"/>
    <property type="match status" value="1"/>
</dbReference>
<dbReference type="EMBL" id="BA000048">
    <property type="protein sequence ID" value="BAJ50263.1"/>
    <property type="molecule type" value="Genomic_DNA"/>
</dbReference>
<dbReference type="Gene3D" id="1.10.150.130">
    <property type="match status" value="1"/>
</dbReference>
<dbReference type="InterPro" id="IPR011010">
    <property type="entry name" value="DNA_brk_join_enz"/>
</dbReference>
<dbReference type="GO" id="GO:0003677">
    <property type="term" value="F:DNA binding"/>
    <property type="evidence" value="ECO:0007669"/>
    <property type="project" value="UniProtKB-UniRule"/>
</dbReference>
<proteinExistence type="predicted"/>
<dbReference type="InterPro" id="IPR044068">
    <property type="entry name" value="CB"/>
</dbReference>
<evidence type="ECO:0000256" key="4">
    <source>
        <dbReference type="PROSITE-ProRule" id="PRU01248"/>
    </source>
</evidence>
<dbReference type="Gene3D" id="1.10.443.10">
    <property type="entry name" value="Intergrase catalytic core"/>
    <property type="match status" value="1"/>
</dbReference>
<organism evidence="7 9">
    <name type="scientific">Caldiarchaeum subterraneum</name>
    <dbReference type="NCBI Taxonomy" id="311458"/>
    <lineage>
        <taxon>Archaea</taxon>
        <taxon>Nitrososphaerota</taxon>
        <taxon>Candidatus Caldarchaeales</taxon>
        <taxon>Candidatus Caldarchaeaceae</taxon>
        <taxon>Candidatus Caldarchaeum</taxon>
    </lineage>
</organism>
<dbReference type="GO" id="GO:0006310">
    <property type="term" value="P:DNA recombination"/>
    <property type="evidence" value="ECO:0007669"/>
    <property type="project" value="UniProtKB-KW"/>
</dbReference>
<dbReference type="Pfam" id="PF00589">
    <property type="entry name" value="Phage_integrase"/>
    <property type="match status" value="1"/>
</dbReference>
<dbReference type="PANTHER" id="PTHR30349">
    <property type="entry name" value="PHAGE INTEGRASE-RELATED"/>
    <property type="match status" value="1"/>
</dbReference>
<dbReference type="GO" id="GO:0015074">
    <property type="term" value="P:DNA integration"/>
    <property type="evidence" value="ECO:0007669"/>
    <property type="project" value="UniProtKB-KW"/>
</dbReference>
<accession>E6N538</accession>
<reference evidence="7 9" key="2">
    <citation type="journal article" date="2011" name="Nucleic Acids Res.">
        <title>Insights into the evolution of Archaea and eukaryotic protein modifier systems revealed by the genome of a novel archaeal group.</title>
        <authorList>
            <person name="Nunoura T."/>
            <person name="Takaki Y."/>
            <person name="Kakuta J."/>
            <person name="Nishi S."/>
            <person name="Sugahara J."/>
            <person name="Kazama H."/>
            <person name="Chee G."/>
            <person name="Hattori M."/>
            <person name="Kanai A."/>
            <person name="Atomi H."/>
            <person name="Takai K."/>
            <person name="Takami H."/>
        </authorList>
    </citation>
    <scope>NUCLEOTIDE SEQUENCE [LARGE SCALE GENOMIC DNA]</scope>
</reference>
<dbReference type="AlphaFoldDB" id="E6N538"/>
<evidence type="ECO:0000259" key="6">
    <source>
        <dbReference type="PROSITE" id="PS51900"/>
    </source>
</evidence>